<dbReference type="Pfam" id="PF00656">
    <property type="entry name" value="Peptidase_C14"/>
    <property type="match status" value="1"/>
</dbReference>
<feature type="domain" description="Peptidase C14 caspase" evidence="1">
    <location>
        <begin position="9"/>
        <end position="85"/>
    </location>
</feature>
<reference evidence="2 3" key="1">
    <citation type="submission" date="2020-08" db="EMBL/GenBank/DDBJ databases">
        <title>Genomic Encyclopedia of Type Strains, Phase IV (KMG-V): Genome sequencing to study the core and pangenomes of soil and plant-associated prokaryotes.</title>
        <authorList>
            <person name="Whitman W."/>
        </authorList>
    </citation>
    <scope>NUCLEOTIDE SEQUENCE [LARGE SCALE GENOMIC DNA]</scope>
    <source>
        <strain evidence="2 3">SEMIA 4064</strain>
    </source>
</reference>
<sequence>MNAMAFRGLFVGVNRYQSPKIRDLSCAARDATALEAMFADTLGGPTVLVTDQEATLSRIETELETLSQCDADDTVVIAFSGHGSEKAV</sequence>
<dbReference type="Gene3D" id="3.40.50.1460">
    <property type="match status" value="1"/>
</dbReference>
<name>A0A7W8XMW0_9HYPH</name>
<dbReference type="EMBL" id="JACHBI010000001">
    <property type="protein sequence ID" value="MBB5572332.1"/>
    <property type="molecule type" value="Genomic_DNA"/>
</dbReference>
<organism evidence="2 3">
    <name type="scientific">Rhizobium paranaense</name>
    <dbReference type="NCBI Taxonomy" id="1650438"/>
    <lineage>
        <taxon>Bacteria</taxon>
        <taxon>Pseudomonadati</taxon>
        <taxon>Pseudomonadota</taxon>
        <taxon>Alphaproteobacteria</taxon>
        <taxon>Hyphomicrobiales</taxon>
        <taxon>Rhizobiaceae</taxon>
        <taxon>Rhizobium/Agrobacterium group</taxon>
        <taxon>Rhizobium</taxon>
    </lineage>
</organism>
<protein>
    <submittedName>
        <fullName evidence="2">Putative caspase-like protein</fullName>
    </submittedName>
</protein>
<accession>A0A7W8XMW0</accession>
<keyword evidence="3" id="KW-1185">Reference proteome</keyword>
<evidence type="ECO:0000259" key="1">
    <source>
        <dbReference type="Pfam" id="PF00656"/>
    </source>
</evidence>
<dbReference type="AlphaFoldDB" id="A0A7W8XMW0"/>
<dbReference type="Proteomes" id="UP000549882">
    <property type="component" value="Unassembled WGS sequence"/>
</dbReference>
<evidence type="ECO:0000313" key="3">
    <source>
        <dbReference type="Proteomes" id="UP000549882"/>
    </source>
</evidence>
<comment type="caution">
    <text evidence="2">The sequence shown here is derived from an EMBL/GenBank/DDBJ whole genome shotgun (WGS) entry which is preliminary data.</text>
</comment>
<dbReference type="InterPro" id="IPR011600">
    <property type="entry name" value="Pept_C14_caspase"/>
</dbReference>
<gene>
    <name evidence="2" type="ORF">GGD50_000908</name>
</gene>
<evidence type="ECO:0000313" key="2">
    <source>
        <dbReference type="EMBL" id="MBB5572332.1"/>
    </source>
</evidence>
<proteinExistence type="predicted"/>
<dbReference type="GO" id="GO:0006508">
    <property type="term" value="P:proteolysis"/>
    <property type="evidence" value="ECO:0007669"/>
    <property type="project" value="InterPro"/>
</dbReference>
<dbReference type="GO" id="GO:0004197">
    <property type="term" value="F:cysteine-type endopeptidase activity"/>
    <property type="evidence" value="ECO:0007669"/>
    <property type="project" value="InterPro"/>
</dbReference>